<proteinExistence type="predicted"/>
<evidence type="ECO:0000313" key="4">
    <source>
        <dbReference type="Proteomes" id="UP000490800"/>
    </source>
</evidence>
<feature type="compositionally biased region" description="Low complexity" evidence="1">
    <location>
        <begin position="99"/>
        <end position="114"/>
    </location>
</feature>
<name>A0A7X3FJZ5_9BACL</name>
<keyword evidence="2" id="KW-1133">Transmembrane helix</keyword>
<evidence type="ECO:0000256" key="1">
    <source>
        <dbReference type="SAM" id="MobiDB-lite"/>
    </source>
</evidence>
<keyword evidence="4" id="KW-1185">Reference proteome</keyword>
<organism evidence="3 4">
    <name type="scientific">Paenibacillus lutrae</name>
    <dbReference type="NCBI Taxonomy" id="2078573"/>
    <lineage>
        <taxon>Bacteria</taxon>
        <taxon>Bacillati</taxon>
        <taxon>Bacillota</taxon>
        <taxon>Bacilli</taxon>
        <taxon>Bacillales</taxon>
        <taxon>Paenibacillaceae</taxon>
        <taxon>Paenibacillus</taxon>
    </lineage>
</organism>
<dbReference type="OrthoDB" id="2662662at2"/>
<dbReference type="RefSeq" id="WP_157336474.1">
    <property type="nucleotide sequence ID" value="NZ_RHLK01000007.1"/>
</dbReference>
<reference evidence="3 4" key="1">
    <citation type="journal article" date="2019" name="Microorganisms">
        <title>Paenibacillus lutrae sp. nov., A Chitinolytic Species Isolated from A River Otter in Castril Natural Park, Granada, Spain.</title>
        <authorList>
            <person name="Rodriguez M."/>
            <person name="Reina J.C."/>
            <person name="Bejar V."/>
            <person name="Llamas I."/>
        </authorList>
    </citation>
    <scope>NUCLEOTIDE SEQUENCE [LARGE SCALE GENOMIC DNA]</scope>
    <source>
        <strain evidence="3 4">N10</strain>
    </source>
</reference>
<protein>
    <submittedName>
        <fullName evidence="3">Uncharacterized protein</fullName>
    </submittedName>
</protein>
<sequence length="243" mass="25250">MKWIGVLSKWAVGAVLMSFLSIFTTYVVVTTMVDEVLKHFQLPPIGAKIGFPQIVGKLGEQIGLGKPGANAGASVNERVERIAAGSPSPSPSRAPSPAPTGASQSTSGSVSGGTEAPGQQPSASPVQGGVSPQPTGMPDAVAVMGELKTGEPPAGGTGADKKDVVVSTEDFSKKKDSLSGTDKQKILSILIAKLPSEEVQKLSKLVEDGITAEELKEVDGKMKQYLSKEEYEQLSVILKKYGS</sequence>
<gene>
    <name evidence="3" type="ORF">EDM21_14590</name>
</gene>
<feature type="transmembrane region" description="Helical" evidence="2">
    <location>
        <begin position="12"/>
        <end position="33"/>
    </location>
</feature>
<dbReference type="Proteomes" id="UP000490800">
    <property type="component" value="Unassembled WGS sequence"/>
</dbReference>
<keyword evidence="2" id="KW-0472">Membrane</keyword>
<comment type="caution">
    <text evidence="3">The sequence shown here is derived from an EMBL/GenBank/DDBJ whole genome shotgun (WGS) entry which is preliminary data.</text>
</comment>
<keyword evidence="2" id="KW-0812">Transmembrane</keyword>
<dbReference type="EMBL" id="RHLK01000007">
    <property type="protein sequence ID" value="MVP00737.1"/>
    <property type="molecule type" value="Genomic_DNA"/>
</dbReference>
<feature type="compositionally biased region" description="Polar residues" evidence="1">
    <location>
        <begin position="117"/>
        <end position="134"/>
    </location>
</feature>
<feature type="region of interest" description="Disordered" evidence="1">
    <location>
        <begin position="83"/>
        <end position="139"/>
    </location>
</feature>
<accession>A0A7X3FJZ5</accession>
<evidence type="ECO:0000313" key="3">
    <source>
        <dbReference type="EMBL" id="MVP00737.1"/>
    </source>
</evidence>
<evidence type="ECO:0000256" key="2">
    <source>
        <dbReference type="SAM" id="Phobius"/>
    </source>
</evidence>
<feature type="compositionally biased region" description="Pro residues" evidence="1">
    <location>
        <begin position="88"/>
        <end position="98"/>
    </location>
</feature>
<dbReference type="AlphaFoldDB" id="A0A7X3FJZ5"/>